<dbReference type="SFLD" id="SFLDF00284">
    <property type="entry name" value="tRNA_wybutosine-synthesizing"/>
    <property type="match status" value="1"/>
</dbReference>
<dbReference type="PRINTS" id="PR00369">
    <property type="entry name" value="FLAVODOXIN"/>
</dbReference>
<protein>
    <recommendedName>
        <fullName evidence="4">tRNA 4-demethylwyosine synthase (AdoMet-dependent)</fullName>
        <ecNumber evidence="4">4.1.3.44</ecNumber>
    </recommendedName>
</protein>
<dbReference type="SFLD" id="SFLDG01071">
    <property type="entry name" value="tRNA_wybutosine-synthesizing"/>
    <property type="match status" value="1"/>
</dbReference>
<dbReference type="InterPro" id="IPR013917">
    <property type="entry name" value="tRNA_wybutosine-synth"/>
</dbReference>
<feature type="domain" description="Flavodoxin-like" evidence="16">
    <location>
        <begin position="1"/>
        <end position="115"/>
    </location>
</feature>
<dbReference type="EMBL" id="JALJOT010000003">
    <property type="protein sequence ID" value="KAK9916373.1"/>
    <property type="molecule type" value="Genomic_DNA"/>
</dbReference>
<dbReference type="Pfam" id="PF08608">
    <property type="entry name" value="Wyosine_form"/>
    <property type="match status" value="1"/>
</dbReference>
<keyword evidence="19" id="KW-1185">Reference proteome</keyword>
<proteinExistence type="inferred from homology"/>
<dbReference type="Pfam" id="PF04055">
    <property type="entry name" value="Radical_SAM"/>
    <property type="match status" value="1"/>
</dbReference>
<evidence type="ECO:0000256" key="5">
    <source>
        <dbReference type="ARBA" id="ARBA00022485"/>
    </source>
</evidence>
<evidence type="ECO:0000256" key="2">
    <source>
        <dbReference type="ARBA" id="ARBA00004797"/>
    </source>
</evidence>
<comment type="catalytic activity">
    <reaction evidence="14">
        <text>N(1)-methylguanosine(37) in tRNA(Phe) + pyruvate + S-adenosyl-L-methionine = 4-demethylwyosine(37) in tRNA(Phe) + 5'-deoxyadenosine + L-methionine + CO2 + H2O</text>
        <dbReference type="Rhea" id="RHEA:36347"/>
        <dbReference type="Rhea" id="RHEA-COMP:10164"/>
        <dbReference type="Rhea" id="RHEA-COMP:10165"/>
        <dbReference type="ChEBI" id="CHEBI:15361"/>
        <dbReference type="ChEBI" id="CHEBI:15377"/>
        <dbReference type="ChEBI" id="CHEBI:16526"/>
        <dbReference type="ChEBI" id="CHEBI:17319"/>
        <dbReference type="ChEBI" id="CHEBI:57844"/>
        <dbReference type="ChEBI" id="CHEBI:59789"/>
        <dbReference type="ChEBI" id="CHEBI:64315"/>
        <dbReference type="ChEBI" id="CHEBI:73542"/>
        <dbReference type="EC" id="4.1.3.44"/>
    </reaction>
</comment>
<reference evidence="18 19" key="1">
    <citation type="journal article" date="2024" name="Nat. Commun.">
        <title>Phylogenomics reveals the evolutionary origins of lichenization in chlorophyte algae.</title>
        <authorList>
            <person name="Puginier C."/>
            <person name="Libourel C."/>
            <person name="Otte J."/>
            <person name="Skaloud P."/>
            <person name="Haon M."/>
            <person name="Grisel S."/>
            <person name="Petersen M."/>
            <person name="Berrin J.G."/>
            <person name="Delaux P.M."/>
            <person name="Dal Grande F."/>
            <person name="Keller J."/>
        </authorList>
    </citation>
    <scope>NUCLEOTIDE SEQUENCE [LARGE SCALE GENOMIC DNA]</scope>
    <source>
        <strain evidence="18 19">SAG 216-7</strain>
    </source>
</reference>
<evidence type="ECO:0000256" key="9">
    <source>
        <dbReference type="ARBA" id="ARBA00022741"/>
    </source>
</evidence>
<name>A0ABR2YX27_9CHLO</name>
<evidence type="ECO:0000313" key="19">
    <source>
        <dbReference type="Proteomes" id="UP001491310"/>
    </source>
</evidence>
<keyword evidence="5" id="KW-0004">4Fe-4S</keyword>
<evidence type="ECO:0000259" key="16">
    <source>
        <dbReference type="PROSITE" id="PS50902"/>
    </source>
</evidence>
<feature type="region of interest" description="Disordered" evidence="15">
    <location>
        <begin position="169"/>
        <end position="196"/>
    </location>
</feature>
<evidence type="ECO:0000256" key="8">
    <source>
        <dbReference type="ARBA" id="ARBA00022723"/>
    </source>
</evidence>
<keyword evidence="11" id="KW-0411">Iron-sulfur</keyword>
<evidence type="ECO:0000256" key="4">
    <source>
        <dbReference type="ARBA" id="ARBA00012821"/>
    </source>
</evidence>
<dbReference type="PANTHER" id="PTHR13930">
    <property type="entry name" value="S-ADENOSYL-L-METHIONINE-DEPENDENT TRNA 4-DEMETHYLWYOSINE SYNTHASE"/>
    <property type="match status" value="1"/>
</dbReference>
<dbReference type="InterPro" id="IPR001094">
    <property type="entry name" value="Flavdoxin-like"/>
</dbReference>
<dbReference type="InterPro" id="IPR013785">
    <property type="entry name" value="Aldolase_TIM"/>
</dbReference>
<dbReference type="CDD" id="cd01335">
    <property type="entry name" value="Radical_SAM"/>
    <property type="match status" value="1"/>
</dbReference>
<evidence type="ECO:0000256" key="6">
    <source>
        <dbReference type="ARBA" id="ARBA00022691"/>
    </source>
</evidence>
<evidence type="ECO:0000256" key="14">
    <source>
        <dbReference type="ARBA" id="ARBA00049466"/>
    </source>
</evidence>
<keyword evidence="10" id="KW-0408">Iron</keyword>
<dbReference type="InterPro" id="IPR034556">
    <property type="entry name" value="tRNA_wybutosine-synthase"/>
</dbReference>
<evidence type="ECO:0000313" key="18">
    <source>
        <dbReference type="EMBL" id="KAK9916373.1"/>
    </source>
</evidence>
<keyword evidence="9" id="KW-0547">Nucleotide-binding</keyword>
<dbReference type="InterPro" id="IPR008254">
    <property type="entry name" value="Flavodoxin/NO_synth"/>
</dbReference>
<comment type="pathway">
    <text evidence="2">tRNA modification; wybutosine-tRNA(Phe) biosynthesis.</text>
</comment>
<feature type="compositionally biased region" description="Acidic residues" evidence="15">
    <location>
        <begin position="143"/>
        <end position="153"/>
    </location>
</feature>
<feature type="domain" description="Radical SAM core" evidence="17">
    <location>
        <begin position="240"/>
        <end position="485"/>
    </location>
</feature>
<dbReference type="SFLD" id="SFLDS00029">
    <property type="entry name" value="Radical_SAM"/>
    <property type="match status" value="1"/>
</dbReference>
<evidence type="ECO:0000256" key="11">
    <source>
        <dbReference type="ARBA" id="ARBA00023014"/>
    </source>
</evidence>
<dbReference type="Gene3D" id="3.20.20.70">
    <property type="entry name" value="Aldolase class I"/>
    <property type="match status" value="1"/>
</dbReference>
<dbReference type="Pfam" id="PF00258">
    <property type="entry name" value="Flavodoxin_1"/>
    <property type="match status" value="1"/>
</dbReference>
<comment type="function">
    <text evidence="13">Probable component of the wybutosine biosynthesis pathway. Wybutosine is a hyper modified guanosine with a tricyclic base found at the 3'-position adjacent to the anticodon of eukaryotic phenylalanine tRNA. Catalyzes the condensation of N-methylguanine with 2 carbon atoms from pyruvate to form the tricyclic 4-demethylwyosine, an intermediate in wybutosine biosynthesis.</text>
</comment>
<evidence type="ECO:0000256" key="12">
    <source>
        <dbReference type="ARBA" id="ARBA00023239"/>
    </source>
</evidence>
<dbReference type="InterPro" id="IPR007197">
    <property type="entry name" value="rSAM"/>
</dbReference>
<keyword evidence="12" id="KW-0456">Lyase</keyword>
<dbReference type="SUPFAM" id="SSF102114">
    <property type="entry name" value="Radical SAM enzymes"/>
    <property type="match status" value="1"/>
</dbReference>
<evidence type="ECO:0000256" key="3">
    <source>
        <dbReference type="ARBA" id="ARBA00010115"/>
    </source>
</evidence>
<keyword evidence="7" id="KW-0819">tRNA processing</keyword>
<gene>
    <name evidence="18" type="ORF">WJX75_001981</name>
</gene>
<evidence type="ECO:0000256" key="15">
    <source>
        <dbReference type="SAM" id="MobiDB-lite"/>
    </source>
</evidence>
<organism evidence="18 19">
    <name type="scientific">Coccomyxa subellipsoidea</name>
    <dbReference type="NCBI Taxonomy" id="248742"/>
    <lineage>
        <taxon>Eukaryota</taxon>
        <taxon>Viridiplantae</taxon>
        <taxon>Chlorophyta</taxon>
        <taxon>core chlorophytes</taxon>
        <taxon>Trebouxiophyceae</taxon>
        <taxon>Trebouxiophyceae incertae sedis</taxon>
        <taxon>Coccomyxaceae</taxon>
        <taxon>Coccomyxa</taxon>
    </lineage>
</organism>
<comment type="cofactor">
    <cofactor evidence="1">
        <name>[4Fe-4S] cluster</name>
        <dbReference type="ChEBI" id="CHEBI:49883"/>
    </cofactor>
</comment>
<dbReference type="SUPFAM" id="SSF52218">
    <property type="entry name" value="Flavoproteins"/>
    <property type="match status" value="1"/>
</dbReference>
<keyword evidence="8" id="KW-0479">Metal-binding</keyword>
<feature type="region of interest" description="Disordered" evidence="15">
    <location>
        <begin position="124"/>
        <end position="153"/>
    </location>
</feature>
<comment type="caution">
    <text evidence="18">The sequence shown here is derived from an EMBL/GenBank/DDBJ whole genome shotgun (WGS) entry which is preliminary data.</text>
</comment>
<dbReference type="EC" id="4.1.3.44" evidence="4"/>
<dbReference type="Gene3D" id="3.40.50.360">
    <property type="match status" value="1"/>
</dbReference>
<dbReference type="PROSITE" id="PS50902">
    <property type="entry name" value="FLAVODOXIN_LIKE"/>
    <property type="match status" value="1"/>
</dbReference>
<keyword evidence="6" id="KW-0949">S-adenosyl-L-methionine</keyword>
<evidence type="ECO:0000256" key="7">
    <source>
        <dbReference type="ARBA" id="ARBA00022694"/>
    </source>
</evidence>
<dbReference type="Proteomes" id="UP001491310">
    <property type="component" value="Unassembled WGS sequence"/>
</dbReference>
<evidence type="ECO:0000259" key="17">
    <source>
        <dbReference type="PROSITE" id="PS51918"/>
    </source>
</evidence>
<dbReference type="InterPro" id="IPR029039">
    <property type="entry name" value="Flavoprotein-like_sf"/>
</dbReference>
<dbReference type="PROSITE" id="PS51918">
    <property type="entry name" value="RADICAL_SAM"/>
    <property type="match status" value="1"/>
</dbReference>
<dbReference type="PANTHER" id="PTHR13930:SF0">
    <property type="entry name" value="S-ADENOSYL-L-METHIONINE-DEPENDENT TRNA 4-DEMETHYLWYOSINE SYNTHASE TYW1-RELATED"/>
    <property type="match status" value="1"/>
</dbReference>
<comment type="similarity">
    <text evidence="3">Belongs to the TYW1 family.</text>
</comment>
<evidence type="ECO:0000256" key="13">
    <source>
        <dbReference type="ARBA" id="ARBA00025368"/>
    </source>
</evidence>
<sequence length="572" mass="63372">MGAFEVEQLWKEPLVIIVTSTYEDGTPPQNARWFCQWLDESSTDFRVGAEALKSTSFAVFGCGNSLYEANFNKVAHTVDGQLGALGGQRLLPCGQGDEDNGKMEQQFQDWSSDLLQALRDGSSEGAPALTEVDNRSNGYCTTDSDDEAEQEGEVADLEDLAGPARRIASVDRAASTSGQAAARTGADDAAGPKEMLSPPLRAALGKQGYKLVGSHSGVKLCRWTKSMLRGRGGCYKHAFYGIESHRCMEATPSLACANKCVFCWRHHTNPVGREWRWKMDGPEEIVEGALSHHVRMINEFKGVPGVKPDRLAEGMQVRHCALSLVGEPIMYPEINRLIRLLHARRISSFLVTNAQFPDRIRQLQPVTQLYVSVDAATRDELKAIDRPLFKDFWQRFLDCLTTLRDKRQRTVYRLTLVKGWNMEVADDYARLVALGAPDFIEIKGVTYCGSSGASSLTMQNVPYHEDVCAFGQALCDACNGEYGLACEHAHSCCILLARKSRFLVDGRWQTWIDYNKFQELAAGALPFSSQDYMLPTPDWAVYGAPEAGFDPLETRLKKARNHPSRAESGGCT</sequence>
<evidence type="ECO:0000256" key="10">
    <source>
        <dbReference type="ARBA" id="ARBA00023004"/>
    </source>
</evidence>
<feature type="compositionally biased region" description="Low complexity" evidence="15">
    <location>
        <begin position="180"/>
        <end position="189"/>
    </location>
</feature>
<evidence type="ECO:0000256" key="1">
    <source>
        <dbReference type="ARBA" id="ARBA00001966"/>
    </source>
</evidence>
<dbReference type="InterPro" id="IPR058240">
    <property type="entry name" value="rSAM_sf"/>
</dbReference>
<accession>A0ABR2YX27</accession>